<reference evidence="2" key="1">
    <citation type="submission" date="2023-07" db="EMBL/GenBank/DDBJ databases">
        <authorList>
            <consortium name="AG Swart"/>
            <person name="Singh M."/>
            <person name="Singh A."/>
            <person name="Seah K."/>
            <person name="Emmerich C."/>
        </authorList>
    </citation>
    <scope>NUCLEOTIDE SEQUENCE</scope>
    <source>
        <strain evidence="2">DP1</strain>
    </source>
</reference>
<protein>
    <submittedName>
        <fullName evidence="2">Uncharacterized protein</fullName>
    </submittedName>
</protein>
<dbReference type="AlphaFoldDB" id="A0AAD1UQ97"/>
<gene>
    <name evidence="2" type="ORF">ECRASSUSDP1_LOCUS10206</name>
</gene>
<dbReference type="EMBL" id="CAMPGE010010054">
    <property type="protein sequence ID" value="CAI2368910.1"/>
    <property type="molecule type" value="Genomic_DNA"/>
</dbReference>
<evidence type="ECO:0000313" key="2">
    <source>
        <dbReference type="EMBL" id="CAI2368910.1"/>
    </source>
</evidence>
<accession>A0AAD1UQ97</accession>
<feature type="compositionally biased region" description="Polar residues" evidence="1">
    <location>
        <begin position="197"/>
        <end position="206"/>
    </location>
</feature>
<name>A0AAD1UQ97_EUPCR</name>
<keyword evidence="3" id="KW-1185">Reference proteome</keyword>
<comment type="caution">
    <text evidence="2">The sequence shown here is derived from an EMBL/GenBank/DDBJ whole genome shotgun (WGS) entry which is preliminary data.</text>
</comment>
<feature type="compositionally biased region" description="Polar residues" evidence="1">
    <location>
        <begin position="247"/>
        <end position="259"/>
    </location>
</feature>
<dbReference type="Proteomes" id="UP001295684">
    <property type="component" value="Unassembled WGS sequence"/>
</dbReference>
<organism evidence="2 3">
    <name type="scientific">Euplotes crassus</name>
    <dbReference type="NCBI Taxonomy" id="5936"/>
    <lineage>
        <taxon>Eukaryota</taxon>
        <taxon>Sar</taxon>
        <taxon>Alveolata</taxon>
        <taxon>Ciliophora</taxon>
        <taxon>Intramacronucleata</taxon>
        <taxon>Spirotrichea</taxon>
        <taxon>Hypotrichia</taxon>
        <taxon>Euplotida</taxon>
        <taxon>Euplotidae</taxon>
        <taxon>Moneuplotes</taxon>
    </lineage>
</organism>
<feature type="region of interest" description="Disordered" evidence="1">
    <location>
        <begin position="119"/>
        <end position="158"/>
    </location>
</feature>
<feature type="region of interest" description="Disordered" evidence="1">
    <location>
        <begin position="239"/>
        <end position="283"/>
    </location>
</feature>
<proteinExistence type="predicted"/>
<feature type="region of interest" description="Disordered" evidence="1">
    <location>
        <begin position="178"/>
        <end position="206"/>
    </location>
</feature>
<feature type="compositionally biased region" description="Polar residues" evidence="1">
    <location>
        <begin position="119"/>
        <end position="157"/>
    </location>
</feature>
<evidence type="ECO:0000313" key="3">
    <source>
        <dbReference type="Proteomes" id="UP001295684"/>
    </source>
</evidence>
<feature type="region of interest" description="Disordered" evidence="1">
    <location>
        <begin position="332"/>
        <end position="379"/>
    </location>
</feature>
<evidence type="ECO:0000256" key="1">
    <source>
        <dbReference type="SAM" id="MobiDB-lite"/>
    </source>
</evidence>
<sequence length="406" mass="47322">MSEVLESDTVSSLQRIDKNFYHKSLYQLCYLLQLRVTHFLQNKPFDDTQFRNNFVRLYKKIEDMPEFVYCFTDLARVFSCFDDNNTFKRINRAQTNNQVGERLSTSGYSIKNTLDFENNSANNQSCMNPSTTIHTKGNQNSQWASSSDGKSKNTSVPSIAKRQIPVIFKPNILRVSEERKKRLSSQNREEKRLPKTANGSQMTSRLKTYENRLFQNLKNEEIKNNKKIRSLKDQLNENYKEAKRKSITSSHQNPSGTSGSKRRNKRNLDMNLVGPRNRPKKNNYVPEIQIKVGVQNNHYSFFNTINESDEDDDKYVTVNVINNKYKFKPSSKGYNLVPPKTTKGKNPRGFPSVSSLKKPAQNLYKRHNLEPPIDLRSTSRRYREMLQTRLNKSKSSRDKSNLRNRS</sequence>